<keyword evidence="5" id="KW-0653">Protein transport</keyword>
<feature type="domain" description="Membrane insertase YidC/Oxa/ALB C-terminal" evidence="11">
    <location>
        <begin position="325"/>
        <end position="537"/>
    </location>
</feature>
<dbReference type="EMBL" id="VBRA02000009">
    <property type="protein sequence ID" value="MBP3059456.1"/>
    <property type="molecule type" value="Genomic_DNA"/>
</dbReference>
<dbReference type="InterPro" id="IPR001708">
    <property type="entry name" value="YidC/ALB3/OXA1/COX18"/>
</dbReference>
<evidence type="ECO:0000256" key="5">
    <source>
        <dbReference type="ARBA" id="ARBA00022927"/>
    </source>
</evidence>
<evidence type="ECO:0000256" key="8">
    <source>
        <dbReference type="ARBA" id="ARBA00023186"/>
    </source>
</evidence>
<keyword evidence="3" id="KW-1003">Cell membrane</keyword>
<reference evidence="12" key="1">
    <citation type="submission" date="2019-10" db="EMBL/GenBank/DDBJ databases">
        <title>Whole Genome Sequencing and Characterization of Texas Phoenix Palm Decline Phytoplasma Belongs to Lethal Yellowing (16SrIV) Group.</title>
        <authorList>
            <person name="Bao M."/>
        </authorList>
    </citation>
    <scope>NUCLEOTIDE SEQUENCE [LARGE SCALE GENOMIC DNA]</scope>
    <source>
        <strain evidence="12">ACPD</strain>
    </source>
</reference>
<feature type="transmembrane region" description="Helical" evidence="10">
    <location>
        <begin position="496"/>
        <end position="513"/>
    </location>
</feature>
<dbReference type="InterPro" id="IPR028055">
    <property type="entry name" value="YidC/Oxa/ALB_C"/>
</dbReference>
<evidence type="ECO:0000256" key="9">
    <source>
        <dbReference type="RuleBase" id="RU003945"/>
    </source>
</evidence>
<evidence type="ECO:0000256" key="4">
    <source>
        <dbReference type="ARBA" id="ARBA00022692"/>
    </source>
</evidence>
<keyword evidence="13" id="KW-1185">Reference proteome</keyword>
<evidence type="ECO:0000259" key="11">
    <source>
        <dbReference type="Pfam" id="PF02096"/>
    </source>
</evidence>
<keyword evidence="4 9" id="KW-0812">Transmembrane</keyword>
<dbReference type="RefSeq" id="WP_138108029.1">
    <property type="nucleotide sequence ID" value="NZ_VBRA02000009.1"/>
</dbReference>
<sequence length="551" mass="65493">MKNNMVIHFFKKFLFIFFLTFILISITKMFTVKTENHNEWINEEFKIVFNDKLDSVKLKELIDASTIISNNKEKIDVQKYILEEYQKYLSIFKFDINSKTKDIRIQHITSDYLDDLTLDEKNHIVLHFFANLNSILNGQEYYFSFKGNDFLLSSKDKLNKVKEFFKIKIGTNRQYIQELKYNNNNSLFNISKVKVSRTIENGENVNKFKTIEDKNFNSLSIFSNIEDKQEVPNYKYNELIREKKTDQNVNFLFLKEKNSDEKLFLKVFIDDEENLPIQWSSKIKWNYGFGWGYIWNVLIVFIGFFLSFFSTIFSSSEGIFFGNLGLGIILTTILIRTLSWPIYTKTSTFSLNMSLMQPEIDKIQEKYSLKKDPESIQKMQADIFKIYRKYNFNIFGVFVSFLQMPIFIAMLRTLNRFRVPGGIFKLYTSKPFLNFIYLDEFSTNNSIYTKIFLSLFVGITMFVLNYVSFQKSDFLKKSNKILTAEQELNKNKQEKTMKLISYFMIILMTLASFKDSSLSVYWIVGNIYTLFQTIVNRKIMKKKYYSLKKVF</sequence>
<evidence type="ECO:0000256" key="1">
    <source>
        <dbReference type="ARBA" id="ARBA00004651"/>
    </source>
</evidence>
<feature type="transmembrane region" description="Helical" evidence="10">
    <location>
        <begin position="293"/>
        <end position="313"/>
    </location>
</feature>
<comment type="subcellular location">
    <subcellularLocation>
        <location evidence="1">Cell membrane</location>
        <topology evidence="1">Multi-pass membrane protein</topology>
    </subcellularLocation>
    <subcellularLocation>
        <location evidence="9">Membrane</location>
        <topology evidence="9">Multi-pass membrane protein</topology>
    </subcellularLocation>
</comment>
<feature type="transmembrane region" description="Helical" evidence="10">
    <location>
        <begin position="6"/>
        <end position="26"/>
    </location>
</feature>
<evidence type="ECO:0000256" key="7">
    <source>
        <dbReference type="ARBA" id="ARBA00023136"/>
    </source>
</evidence>
<dbReference type="CDD" id="cd20070">
    <property type="entry name" value="5TM_YidC_Alb3"/>
    <property type="match status" value="1"/>
</dbReference>
<dbReference type="Pfam" id="PF02096">
    <property type="entry name" value="60KD_IMP"/>
    <property type="match status" value="1"/>
</dbReference>
<dbReference type="Proteomes" id="UP001192346">
    <property type="component" value="Unassembled WGS sequence"/>
</dbReference>
<evidence type="ECO:0000256" key="6">
    <source>
        <dbReference type="ARBA" id="ARBA00022989"/>
    </source>
</evidence>
<comment type="caution">
    <text evidence="12">The sequence shown here is derived from an EMBL/GenBank/DDBJ whole genome shotgun (WGS) entry which is preliminary data.</text>
</comment>
<dbReference type="InterPro" id="IPR047196">
    <property type="entry name" value="YidC_ALB_C"/>
</dbReference>
<organism evidence="12 13">
    <name type="scientific">Texas Phoenix palm phytoplasma</name>
    <dbReference type="NCBI Taxonomy" id="176709"/>
    <lineage>
        <taxon>Bacteria</taxon>
        <taxon>Bacillati</taxon>
        <taxon>Mycoplasmatota</taxon>
        <taxon>Mollicutes</taxon>
        <taxon>Acholeplasmatales</taxon>
        <taxon>Acholeplasmataceae</taxon>
        <taxon>Candidatus Phytoplasma</taxon>
        <taxon>16SrIV (Coconut lethal yellows group)</taxon>
    </lineage>
</organism>
<accession>A0ABS5BJB3</accession>
<keyword evidence="7 10" id="KW-0472">Membrane</keyword>
<feature type="transmembrane region" description="Helical" evidence="10">
    <location>
        <begin position="390"/>
        <end position="411"/>
    </location>
</feature>
<keyword evidence="2" id="KW-0813">Transport</keyword>
<evidence type="ECO:0000256" key="2">
    <source>
        <dbReference type="ARBA" id="ARBA00022448"/>
    </source>
</evidence>
<dbReference type="NCBIfam" id="TIGR03592">
    <property type="entry name" value="yidC_oxa1_cterm"/>
    <property type="match status" value="1"/>
</dbReference>
<feature type="transmembrane region" description="Helical" evidence="10">
    <location>
        <begin position="447"/>
        <end position="467"/>
    </location>
</feature>
<evidence type="ECO:0000256" key="3">
    <source>
        <dbReference type="ARBA" id="ARBA00022475"/>
    </source>
</evidence>
<evidence type="ECO:0000313" key="13">
    <source>
        <dbReference type="Proteomes" id="UP001192346"/>
    </source>
</evidence>
<proteinExistence type="inferred from homology"/>
<feature type="transmembrane region" description="Helical" evidence="10">
    <location>
        <begin position="319"/>
        <end position="343"/>
    </location>
</feature>
<comment type="similarity">
    <text evidence="9">Belongs to the OXA1/ALB3/YidC family.</text>
</comment>
<dbReference type="PANTHER" id="PTHR12428">
    <property type="entry name" value="OXA1"/>
    <property type="match status" value="1"/>
</dbReference>
<keyword evidence="8" id="KW-0143">Chaperone</keyword>
<gene>
    <name evidence="12" type="primary">yidC</name>
    <name evidence="12" type="ORF">FEF22_001485</name>
</gene>
<keyword evidence="6 10" id="KW-1133">Transmembrane helix</keyword>
<feature type="transmembrane region" description="Helical" evidence="10">
    <location>
        <begin position="519"/>
        <end position="539"/>
    </location>
</feature>
<dbReference type="PANTHER" id="PTHR12428:SF65">
    <property type="entry name" value="CYTOCHROME C OXIDASE ASSEMBLY PROTEIN COX18, MITOCHONDRIAL"/>
    <property type="match status" value="1"/>
</dbReference>
<evidence type="ECO:0000313" key="12">
    <source>
        <dbReference type="EMBL" id="MBP3059456.1"/>
    </source>
</evidence>
<protein>
    <submittedName>
        <fullName evidence="12">Membrane protein insertase YidC</fullName>
    </submittedName>
</protein>
<evidence type="ECO:0000256" key="10">
    <source>
        <dbReference type="SAM" id="Phobius"/>
    </source>
</evidence>
<name>A0ABS5BJB3_9MOLU</name>